<proteinExistence type="inferred from homology"/>
<comment type="similarity">
    <text evidence="2">Belongs to the Fur family.</text>
</comment>
<keyword evidence="3" id="KW-0963">Cytoplasm</keyword>
<dbReference type="InterPro" id="IPR002481">
    <property type="entry name" value="FUR"/>
</dbReference>
<organism evidence="9 10">
    <name type="scientific">Pontibacillus chungwhensis</name>
    <dbReference type="NCBI Taxonomy" id="265426"/>
    <lineage>
        <taxon>Bacteria</taxon>
        <taxon>Bacillati</taxon>
        <taxon>Bacillota</taxon>
        <taxon>Bacilli</taxon>
        <taxon>Bacillales</taxon>
        <taxon>Bacillaceae</taxon>
        <taxon>Pontibacillus</taxon>
    </lineage>
</organism>
<evidence type="ECO:0000256" key="6">
    <source>
        <dbReference type="ARBA" id="ARBA00023015"/>
    </source>
</evidence>
<accession>A0ABY8V245</accession>
<dbReference type="PANTHER" id="PTHR33202:SF1">
    <property type="entry name" value="FERRIC UPTAKE REGULATION PROTEIN"/>
    <property type="match status" value="1"/>
</dbReference>
<keyword evidence="10" id="KW-1185">Reference proteome</keyword>
<dbReference type="CDD" id="cd07153">
    <property type="entry name" value="Fur_like"/>
    <property type="match status" value="1"/>
</dbReference>
<evidence type="ECO:0000256" key="1">
    <source>
        <dbReference type="ARBA" id="ARBA00004496"/>
    </source>
</evidence>
<dbReference type="EMBL" id="CP126446">
    <property type="protein sequence ID" value="WIF99695.1"/>
    <property type="molecule type" value="Genomic_DNA"/>
</dbReference>
<dbReference type="Gene3D" id="1.10.10.10">
    <property type="entry name" value="Winged helix-like DNA-binding domain superfamily/Winged helix DNA-binding domain"/>
    <property type="match status" value="1"/>
</dbReference>
<dbReference type="Pfam" id="PF01475">
    <property type="entry name" value="FUR"/>
    <property type="match status" value="1"/>
</dbReference>
<keyword evidence="5" id="KW-0862">Zinc</keyword>
<evidence type="ECO:0000256" key="7">
    <source>
        <dbReference type="ARBA" id="ARBA00023125"/>
    </source>
</evidence>
<reference evidence="9 10" key="1">
    <citation type="submission" date="2023-05" db="EMBL/GenBank/DDBJ databases">
        <title>Comparative genomics reveals the evidence of polycyclic aromatic hydrocarbons degradation in moderately halophilic genus Pontibacillus.</title>
        <authorList>
            <person name="Yang H."/>
            <person name="Qian Z."/>
        </authorList>
    </citation>
    <scope>NUCLEOTIDE SEQUENCE [LARGE SCALE GENOMIC DNA]</scope>
    <source>
        <strain evidence="10">HN14</strain>
    </source>
</reference>
<evidence type="ECO:0000256" key="8">
    <source>
        <dbReference type="ARBA" id="ARBA00023163"/>
    </source>
</evidence>
<dbReference type="RefSeq" id="WP_231416053.1">
    <property type="nucleotide sequence ID" value="NZ_CP126446.1"/>
</dbReference>
<dbReference type="Gene3D" id="3.30.1490.190">
    <property type="match status" value="1"/>
</dbReference>
<evidence type="ECO:0000256" key="4">
    <source>
        <dbReference type="ARBA" id="ARBA00022491"/>
    </source>
</evidence>
<keyword evidence="7" id="KW-0238">DNA-binding</keyword>
<dbReference type="InterPro" id="IPR036388">
    <property type="entry name" value="WH-like_DNA-bd_sf"/>
</dbReference>
<evidence type="ECO:0000313" key="10">
    <source>
        <dbReference type="Proteomes" id="UP001236652"/>
    </source>
</evidence>
<protein>
    <submittedName>
        <fullName evidence="9">Fur family transcriptional regulator</fullName>
    </submittedName>
</protein>
<gene>
    <name evidence="9" type="ORF">QNI29_08590</name>
</gene>
<name>A0ABY8V245_9BACI</name>
<dbReference type="InterPro" id="IPR043135">
    <property type="entry name" value="Fur_C"/>
</dbReference>
<keyword evidence="6" id="KW-0805">Transcription regulation</keyword>
<comment type="subcellular location">
    <subcellularLocation>
        <location evidence="1">Cytoplasm</location>
    </subcellularLocation>
</comment>
<evidence type="ECO:0000256" key="3">
    <source>
        <dbReference type="ARBA" id="ARBA00022490"/>
    </source>
</evidence>
<dbReference type="PANTHER" id="PTHR33202">
    <property type="entry name" value="ZINC UPTAKE REGULATION PROTEIN"/>
    <property type="match status" value="1"/>
</dbReference>
<evidence type="ECO:0000313" key="9">
    <source>
        <dbReference type="EMBL" id="WIF99695.1"/>
    </source>
</evidence>
<keyword evidence="8" id="KW-0804">Transcription</keyword>
<dbReference type="InterPro" id="IPR036390">
    <property type="entry name" value="WH_DNA-bd_sf"/>
</dbReference>
<keyword evidence="4" id="KW-0678">Repressor</keyword>
<dbReference type="SUPFAM" id="SSF46785">
    <property type="entry name" value="Winged helix' DNA-binding domain"/>
    <property type="match status" value="1"/>
</dbReference>
<sequence length="136" mass="15617">MNSTKALNVLKDHGYKHTKQRKKLLDLFDQYDAYVSVKDLFEVFRLDFPGASYDTVYRNLYTLAEIGILETTTLDGEKHFRFHCDTHGHHHHFICTSCGKTSPINLCPVEDVVSTLPGHQIENHKFEVYGKCPSCV</sequence>
<dbReference type="Proteomes" id="UP001236652">
    <property type="component" value="Chromosome"/>
</dbReference>
<evidence type="ECO:0000256" key="2">
    <source>
        <dbReference type="ARBA" id="ARBA00007957"/>
    </source>
</evidence>
<evidence type="ECO:0000256" key="5">
    <source>
        <dbReference type="ARBA" id="ARBA00022833"/>
    </source>
</evidence>